<feature type="transmembrane region" description="Helical" evidence="8">
    <location>
        <begin position="213"/>
        <end position="235"/>
    </location>
</feature>
<feature type="transmembrane region" description="Helical" evidence="8">
    <location>
        <begin position="170"/>
        <end position="192"/>
    </location>
</feature>
<keyword evidence="6 8" id="KW-1133">Transmembrane helix</keyword>
<keyword evidence="3" id="KW-0813">Transport</keyword>
<comment type="subcellular location">
    <subcellularLocation>
        <location evidence="1">Cell membrane</location>
        <topology evidence="1">Multi-pass membrane protein</topology>
    </subcellularLocation>
</comment>
<organism evidence="10 11">
    <name type="scientific">Sutcliffiella tianshenii</name>
    <dbReference type="NCBI Taxonomy" id="1463404"/>
    <lineage>
        <taxon>Bacteria</taxon>
        <taxon>Bacillati</taxon>
        <taxon>Bacillota</taxon>
        <taxon>Bacilli</taxon>
        <taxon>Bacillales</taxon>
        <taxon>Bacillaceae</taxon>
        <taxon>Sutcliffiella</taxon>
    </lineage>
</organism>
<feature type="transmembrane region" description="Helical" evidence="8">
    <location>
        <begin position="21"/>
        <end position="39"/>
    </location>
</feature>
<evidence type="ECO:0000256" key="6">
    <source>
        <dbReference type="ARBA" id="ARBA00022989"/>
    </source>
</evidence>
<evidence type="ECO:0000256" key="2">
    <source>
        <dbReference type="ARBA" id="ARBA00007783"/>
    </source>
</evidence>
<reference evidence="10 11" key="1">
    <citation type="submission" date="2021-01" db="EMBL/GenBank/DDBJ databases">
        <title>Genomic Encyclopedia of Type Strains, Phase IV (KMG-IV): sequencing the most valuable type-strain genomes for metagenomic binning, comparative biology and taxonomic classification.</title>
        <authorList>
            <person name="Goeker M."/>
        </authorList>
    </citation>
    <scope>NUCLEOTIDE SEQUENCE [LARGE SCALE GENOMIC DNA]</scope>
    <source>
        <strain evidence="10 11">DSM 25879</strain>
    </source>
</reference>
<dbReference type="PROSITE" id="PS51012">
    <property type="entry name" value="ABC_TM2"/>
    <property type="match status" value="1"/>
</dbReference>
<evidence type="ECO:0000259" key="9">
    <source>
        <dbReference type="PROSITE" id="PS51012"/>
    </source>
</evidence>
<keyword evidence="4" id="KW-1003">Cell membrane</keyword>
<evidence type="ECO:0000256" key="7">
    <source>
        <dbReference type="ARBA" id="ARBA00023136"/>
    </source>
</evidence>
<keyword evidence="5 8" id="KW-0812">Transmembrane</keyword>
<evidence type="ECO:0000313" key="10">
    <source>
        <dbReference type="EMBL" id="MBM7619624.1"/>
    </source>
</evidence>
<dbReference type="RefSeq" id="WP_204414792.1">
    <property type="nucleotide sequence ID" value="NZ_JAFBED010000003.1"/>
</dbReference>
<dbReference type="PANTHER" id="PTHR30294:SF38">
    <property type="entry name" value="TRANSPORT PERMEASE PROTEIN"/>
    <property type="match status" value="1"/>
</dbReference>
<proteinExistence type="inferred from homology"/>
<comment type="similarity">
    <text evidence="2">Belongs to the ABC-2 integral membrane protein family.</text>
</comment>
<dbReference type="InterPro" id="IPR013525">
    <property type="entry name" value="ABC2_TM"/>
</dbReference>
<accession>A0ABS2NYB6</accession>
<evidence type="ECO:0000256" key="8">
    <source>
        <dbReference type="SAM" id="Phobius"/>
    </source>
</evidence>
<dbReference type="InterPro" id="IPR047817">
    <property type="entry name" value="ABC2_TM_bact-type"/>
</dbReference>
<evidence type="ECO:0000313" key="11">
    <source>
        <dbReference type="Proteomes" id="UP000737402"/>
    </source>
</evidence>
<dbReference type="InterPro" id="IPR051449">
    <property type="entry name" value="ABC-2_transporter_component"/>
</dbReference>
<feature type="transmembrane region" description="Helical" evidence="8">
    <location>
        <begin position="282"/>
        <end position="299"/>
    </location>
</feature>
<feature type="transmembrane region" description="Helical" evidence="8">
    <location>
        <begin position="339"/>
        <end position="357"/>
    </location>
</feature>
<dbReference type="EMBL" id="JAFBED010000003">
    <property type="protein sequence ID" value="MBM7619624.1"/>
    <property type="molecule type" value="Genomic_DNA"/>
</dbReference>
<feature type="domain" description="ABC transmembrane type-2" evidence="9">
    <location>
        <begin position="135"/>
        <end position="360"/>
    </location>
</feature>
<evidence type="ECO:0000256" key="5">
    <source>
        <dbReference type="ARBA" id="ARBA00022692"/>
    </source>
</evidence>
<protein>
    <submittedName>
        <fullName evidence="10">ABC-2 type transport system permease protein</fullName>
    </submittedName>
</protein>
<keyword evidence="7 8" id="KW-0472">Membrane</keyword>
<gene>
    <name evidence="10" type="ORF">JOC95_001476</name>
</gene>
<keyword evidence="11" id="KW-1185">Reference proteome</keyword>
<comment type="caution">
    <text evidence="10">The sequence shown here is derived from an EMBL/GenBank/DDBJ whole genome shotgun (WGS) entry which is preliminary data.</text>
</comment>
<sequence>MRTFAIGGRIIQQLIRDKRTLALMLLAPLLILTLVYFLFQTNADNEAVVGVTSMPESLVDRMEEADLKVVEYENSKDIKERIIEDELNAFLVWDGSKLIVTYDATATTTVGTIKAKLRGIQQQGFMIEVKGVLGKAAAGGALKPGDIPTPFEVDESYLHGSEDTTYFDTISPFLIGFFVFFFVFLISGISLLRERTTGTLDRLLATPIKRYEIVLGYLLGYGIFAILQTLLVVTYCTYVLDIQIAGSIWYVFLTNGLIAFVALSFGLLLSTFADSELQMVQFIPVVVVPQIFFAGLLPVDALNEWLQAIAKVMPLYYGGDALKAVMIRGQGMDAIQLDLLILAAIAVVLCVVNVAALKKYRKI</sequence>
<evidence type="ECO:0000256" key="3">
    <source>
        <dbReference type="ARBA" id="ARBA00022448"/>
    </source>
</evidence>
<evidence type="ECO:0000256" key="1">
    <source>
        <dbReference type="ARBA" id="ARBA00004651"/>
    </source>
</evidence>
<dbReference type="Pfam" id="PF12698">
    <property type="entry name" value="ABC2_membrane_3"/>
    <property type="match status" value="1"/>
</dbReference>
<dbReference type="Proteomes" id="UP000737402">
    <property type="component" value="Unassembled WGS sequence"/>
</dbReference>
<feature type="transmembrane region" description="Helical" evidence="8">
    <location>
        <begin position="247"/>
        <end position="270"/>
    </location>
</feature>
<dbReference type="PANTHER" id="PTHR30294">
    <property type="entry name" value="MEMBRANE COMPONENT OF ABC TRANSPORTER YHHJ-RELATED"/>
    <property type="match status" value="1"/>
</dbReference>
<evidence type="ECO:0000256" key="4">
    <source>
        <dbReference type="ARBA" id="ARBA00022475"/>
    </source>
</evidence>
<name>A0ABS2NYB6_9BACI</name>